<keyword evidence="3" id="KW-0472">Membrane</keyword>
<dbReference type="InterPro" id="IPR034016">
    <property type="entry name" value="M1_APN-typ"/>
</dbReference>
<dbReference type="Pfam" id="PF11838">
    <property type="entry name" value="ERAP1_C"/>
    <property type="match status" value="1"/>
</dbReference>
<feature type="active site" description="Proton acceptor" evidence="9">
    <location>
        <position position="247"/>
    </location>
</feature>
<keyword evidence="4 10" id="KW-0645">Protease</keyword>
<name>A0A8S1BW56_9INSE</name>
<dbReference type="Pfam" id="PF01433">
    <property type="entry name" value="Peptidase_M1"/>
    <property type="match status" value="1"/>
</dbReference>
<evidence type="ECO:0000259" key="13">
    <source>
        <dbReference type="Pfam" id="PF17900"/>
    </source>
</evidence>
<comment type="similarity">
    <text evidence="2 10">Belongs to the peptidase M1 family.</text>
</comment>
<evidence type="ECO:0000259" key="11">
    <source>
        <dbReference type="Pfam" id="PF01433"/>
    </source>
</evidence>
<proteinExistence type="inferred from homology"/>
<evidence type="ECO:0000313" key="15">
    <source>
        <dbReference type="Proteomes" id="UP000494165"/>
    </source>
</evidence>
<dbReference type="GO" id="GO:0005886">
    <property type="term" value="C:plasma membrane"/>
    <property type="evidence" value="ECO:0007669"/>
    <property type="project" value="UniProtKB-SubCell"/>
</dbReference>
<comment type="caution">
    <text evidence="14">The sequence shown here is derived from an EMBL/GenBank/DDBJ whole genome shotgun (WGS) entry which is preliminary data.</text>
</comment>
<dbReference type="PANTHER" id="PTHR11533:SF18">
    <property type="entry name" value="FI02158P"/>
    <property type="match status" value="1"/>
</dbReference>
<dbReference type="SUPFAM" id="SSF55486">
    <property type="entry name" value="Metalloproteases ('zincins'), catalytic domain"/>
    <property type="match status" value="1"/>
</dbReference>
<dbReference type="InterPro" id="IPR045357">
    <property type="entry name" value="Aminopeptidase_N-like_N"/>
</dbReference>
<keyword evidence="7 10" id="KW-0862">Zinc</keyword>
<comment type="subcellular location">
    <subcellularLocation>
        <location evidence="1">Cell membrane</location>
        <topology evidence="1">Lipid-anchor</topology>
        <topology evidence="1">GPI-anchor</topology>
    </subcellularLocation>
</comment>
<dbReference type="Proteomes" id="UP000494165">
    <property type="component" value="Unassembled WGS sequence"/>
</dbReference>
<evidence type="ECO:0000313" key="14">
    <source>
        <dbReference type="EMBL" id="CAB3360826.1"/>
    </source>
</evidence>
<dbReference type="Gene3D" id="2.60.40.1730">
    <property type="entry name" value="tricorn interacting facor f3 domain"/>
    <property type="match status" value="1"/>
</dbReference>
<dbReference type="InterPro" id="IPR024571">
    <property type="entry name" value="ERAP1-like_C_dom"/>
</dbReference>
<evidence type="ECO:0000259" key="12">
    <source>
        <dbReference type="Pfam" id="PF11838"/>
    </source>
</evidence>
<dbReference type="InterPro" id="IPR014782">
    <property type="entry name" value="Peptidase_M1_dom"/>
</dbReference>
<dbReference type="SUPFAM" id="SSF63737">
    <property type="entry name" value="Leukotriene A4 hydrolase N-terminal domain"/>
    <property type="match status" value="1"/>
</dbReference>
<dbReference type="InterPro" id="IPR042097">
    <property type="entry name" value="Aminopeptidase_N-like_N_sf"/>
</dbReference>
<keyword evidence="3" id="KW-0336">GPI-anchor</keyword>
<dbReference type="GO" id="GO:0005615">
    <property type="term" value="C:extracellular space"/>
    <property type="evidence" value="ECO:0007669"/>
    <property type="project" value="TreeGrafter"/>
</dbReference>
<dbReference type="GO" id="GO:0006508">
    <property type="term" value="P:proteolysis"/>
    <property type="evidence" value="ECO:0007669"/>
    <property type="project" value="UniProtKB-KW"/>
</dbReference>
<keyword evidence="8 10" id="KW-0482">Metalloprotease</keyword>
<evidence type="ECO:0000256" key="6">
    <source>
        <dbReference type="ARBA" id="ARBA00022801"/>
    </source>
</evidence>
<dbReference type="GO" id="GO:0008237">
    <property type="term" value="F:metallopeptidase activity"/>
    <property type="evidence" value="ECO:0007669"/>
    <property type="project" value="UniProtKB-KW"/>
</dbReference>
<dbReference type="Gene3D" id="2.60.40.1910">
    <property type="match status" value="1"/>
</dbReference>
<feature type="domain" description="Aminopeptidase N-like N-terminal" evidence="13">
    <location>
        <begin position="6"/>
        <end position="143"/>
    </location>
</feature>
<keyword evidence="10" id="KW-0031">Aminopeptidase</keyword>
<keyword evidence="5 10" id="KW-0479">Metal-binding</keyword>
<dbReference type="GO" id="GO:0005737">
    <property type="term" value="C:cytoplasm"/>
    <property type="evidence" value="ECO:0007669"/>
    <property type="project" value="TreeGrafter"/>
</dbReference>
<evidence type="ECO:0000256" key="2">
    <source>
        <dbReference type="ARBA" id="ARBA00010136"/>
    </source>
</evidence>
<keyword evidence="6 10" id="KW-0378">Hydrolase</keyword>
<keyword evidence="3" id="KW-0449">Lipoprotein</keyword>
<keyword evidence="3" id="KW-0325">Glycoprotein</keyword>
<dbReference type="GO" id="GO:0004177">
    <property type="term" value="F:aminopeptidase activity"/>
    <property type="evidence" value="ECO:0007669"/>
    <property type="project" value="UniProtKB-KW"/>
</dbReference>
<dbReference type="Pfam" id="PF17900">
    <property type="entry name" value="Peptidase_M1_N"/>
    <property type="match status" value="1"/>
</dbReference>
<dbReference type="Gene3D" id="1.10.390.10">
    <property type="entry name" value="Neutral Protease Domain 2"/>
    <property type="match status" value="1"/>
</dbReference>
<dbReference type="Gene3D" id="1.25.50.20">
    <property type="match status" value="1"/>
</dbReference>
<dbReference type="CDD" id="cd09601">
    <property type="entry name" value="M1_APN-Q_like"/>
    <property type="match status" value="1"/>
</dbReference>
<reference evidence="14 15" key="1">
    <citation type="submission" date="2020-04" db="EMBL/GenBank/DDBJ databases">
        <authorList>
            <person name="Alioto T."/>
            <person name="Alioto T."/>
            <person name="Gomez Garrido J."/>
        </authorList>
    </citation>
    <scope>NUCLEOTIDE SEQUENCE [LARGE SCALE GENOMIC DNA]</scope>
</reference>
<dbReference type="EMBL" id="CADEPI010000004">
    <property type="protein sequence ID" value="CAB3360826.1"/>
    <property type="molecule type" value="Genomic_DNA"/>
</dbReference>
<evidence type="ECO:0000256" key="8">
    <source>
        <dbReference type="ARBA" id="ARBA00023049"/>
    </source>
</evidence>
<dbReference type="PRINTS" id="PR00756">
    <property type="entry name" value="ALADIPTASE"/>
</dbReference>
<evidence type="ECO:0000256" key="9">
    <source>
        <dbReference type="PIRSR" id="PIRSR634016-1"/>
    </source>
</evidence>
<dbReference type="EC" id="3.4.11.-" evidence="10"/>
<dbReference type="PANTHER" id="PTHR11533">
    <property type="entry name" value="PROTEASE M1 ZINC METALLOPROTEASE"/>
    <property type="match status" value="1"/>
</dbReference>
<protein>
    <recommendedName>
        <fullName evidence="10">Aminopeptidase</fullName>
        <ecNumber evidence="10">3.4.11.-</ecNumber>
    </recommendedName>
</protein>
<dbReference type="GO" id="GO:0008270">
    <property type="term" value="F:zinc ion binding"/>
    <property type="evidence" value="ECO:0007669"/>
    <property type="project" value="UniProtKB-UniRule"/>
</dbReference>
<dbReference type="InterPro" id="IPR001930">
    <property type="entry name" value="Peptidase_M1"/>
</dbReference>
<dbReference type="OrthoDB" id="8182982at2759"/>
<feature type="domain" description="Peptidase M1 membrane alanine aminopeptidase" evidence="11">
    <location>
        <begin position="177"/>
        <end position="372"/>
    </location>
</feature>
<accession>A0A8S1BW56</accession>
<evidence type="ECO:0000256" key="5">
    <source>
        <dbReference type="ARBA" id="ARBA00022723"/>
    </source>
</evidence>
<evidence type="ECO:0000256" key="4">
    <source>
        <dbReference type="ARBA" id="ARBA00022670"/>
    </source>
</evidence>
<evidence type="ECO:0000256" key="3">
    <source>
        <dbReference type="ARBA" id="ARBA00022622"/>
    </source>
</evidence>
<evidence type="ECO:0000256" key="1">
    <source>
        <dbReference type="ARBA" id="ARBA00004609"/>
    </source>
</evidence>
<evidence type="ECO:0000256" key="7">
    <source>
        <dbReference type="ARBA" id="ARBA00022833"/>
    </source>
</evidence>
<gene>
    <name evidence="14" type="ORF">CLODIP_2_CD03328</name>
</gene>
<dbReference type="InterPro" id="IPR050344">
    <property type="entry name" value="Peptidase_M1_aminopeptidases"/>
</dbReference>
<dbReference type="FunFam" id="1.25.50.20:FF:000005">
    <property type="entry name" value="Aminopeptidase N-like protein"/>
    <property type="match status" value="1"/>
</dbReference>
<evidence type="ECO:0000256" key="10">
    <source>
        <dbReference type="RuleBase" id="RU364040"/>
    </source>
</evidence>
<sequence length="838" mass="94808">MAEEIDEPPKVISVDREPQGQLLLIRLSKELIPGYSYRLGAEFSGHMNNKSSDGLFKGHYVNQVTGNTHFFVAAHFKPSFARTVFPCFDEPHFKAPVTVSIARPKDTDLRTISNMPHVSTLPMVNDISWVWDTFEASPPMSTYAISFLTSDLMAGPSEEGDIVKVYARPALSEESEYARKVAPKALDYFEKTLGVRFPLAKLDLVALPGFNAPVPAENWGLVFYREGDILSGSNTYNRWVTSYVVNELVMQWVGSLITPEWWQDVWMNRALVNFLARGAAYQLEPEEERNSHEQTPAAAVYALYYEYSKRSPYARQPSMKDIISATKAEVVIRMLNFTISQKTFMNTLRDFINAKSYDTYTPEQFWAAIGTRAHREGTLPLAVSSKAVASTWMNGNRIPLLTVTRNYKGSLNLMQRQFIRDPSFDDEQDVEDESLWWIPVIMAPQLSDGSVDLASKAPALWMPPTRQIENLSDPSDPENFLIVNPEDIGLFLVNYDAQNWKLLGDHLLREEGRSGPNAIPPSTRAKLLHDALNLAMAGALDFSTALSLTRFLKFEKQFEPWHPFFNMVDMLSKKLDGTKAGKLFSLFVLRLTSNLDASLGEAGLPNEVAWKGKLRSNTRHMLCSLGQENCINKARDIFARWVRSKTPDASIPVPSRVFCPVFAYGSKEEWNFGFERFNHLSSSKAAADRSYLLKTLAGCPRDPSKIERLLTAILLSKGTKSELFSDADIRLVLGEISGRHAGYLELFRFTKTHWKQLKENFHSRPHLWTALVTAATSNFKTVEELKMVEQFIEEHQGHFGSAAEGALQKSLERVQFEAEWSKKHLPEIENWLVGQMVD</sequence>
<feature type="domain" description="ERAP1-like C-terminal" evidence="12">
    <location>
        <begin position="480"/>
        <end position="815"/>
    </location>
</feature>
<organism evidence="14 15">
    <name type="scientific">Cloeon dipterum</name>
    <dbReference type="NCBI Taxonomy" id="197152"/>
    <lineage>
        <taxon>Eukaryota</taxon>
        <taxon>Metazoa</taxon>
        <taxon>Ecdysozoa</taxon>
        <taxon>Arthropoda</taxon>
        <taxon>Hexapoda</taxon>
        <taxon>Insecta</taxon>
        <taxon>Pterygota</taxon>
        <taxon>Palaeoptera</taxon>
        <taxon>Ephemeroptera</taxon>
        <taxon>Pisciforma</taxon>
        <taxon>Baetidae</taxon>
        <taxon>Cloeon</taxon>
    </lineage>
</organism>
<dbReference type="AlphaFoldDB" id="A0A8S1BW56"/>
<dbReference type="GO" id="GO:0098552">
    <property type="term" value="C:side of membrane"/>
    <property type="evidence" value="ECO:0007669"/>
    <property type="project" value="UniProtKB-KW"/>
</dbReference>
<keyword evidence="15" id="KW-1185">Reference proteome</keyword>
<comment type="cofactor">
    <cofactor evidence="10">
        <name>Zn(2+)</name>
        <dbReference type="ChEBI" id="CHEBI:29105"/>
    </cofactor>
    <text evidence="10">Binds 1 zinc ion per subunit.</text>
</comment>
<dbReference type="InterPro" id="IPR027268">
    <property type="entry name" value="Peptidase_M4/M1_CTD_sf"/>
</dbReference>